<dbReference type="OrthoDB" id="2146471at2"/>
<dbReference type="AlphaFoldDB" id="A0A4Z0RXQ3"/>
<gene>
    <name evidence="1" type="ORF">C6P11_07325</name>
</gene>
<proteinExistence type="predicted"/>
<sequence>MKIMLIDDKTTDVVTKLKDLKRRYHHVQVVNMTENESYRNGFPGEYLMYRIAGIRLRPATYLNDLAFNPDYAMSYNKYGEISVTDMGNEVATLQLVDWQKQTVRAVKYIARGFNWQFDLVGEKADVVKRWIRDDKQRTIMIRMQLSNGKLLKKLYNYEGDSQQPISMTFMYDGKLFDDENSCLTAFFEDVFDDQNIEIIRYTGQ</sequence>
<organism evidence="1 2">
    <name type="scientific">Weissella confusa</name>
    <name type="common">Lactobacillus confusus</name>
    <dbReference type="NCBI Taxonomy" id="1583"/>
    <lineage>
        <taxon>Bacteria</taxon>
        <taxon>Bacillati</taxon>
        <taxon>Bacillota</taxon>
        <taxon>Bacilli</taxon>
        <taxon>Lactobacillales</taxon>
        <taxon>Lactobacillaceae</taxon>
        <taxon>Weissella</taxon>
    </lineage>
</organism>
<dbReference type="Proteomes" id="UP000297646">
    <property type="component" value="Unassembled WGS sequence"/>
</dbReference>
<dbReference type="EMBL" id="PVSN01000049">
    <property type="protein sequence ID" value="TGE71928.1"/>
    <property type="molecule type" value="Genomic_DNA"/>
</dbReference>
<evidence type="ECO:0000313" key="1">
    <source>
        <dbReference type="EMBL" id="TGE71928.1"/>
    </source>
</evidence>
<dbReference type="RefSeq" id="WP_135519928.1">
    <property type="nucleotide sequence ID" value="NZ_JBEEFJ010000002.1"/>
</dbReference>
<comment type="caution">
    <text evidence="1">The sequence shown here is derived from an EMBL/GenBank/DDBJ whole genome shotgun (WGS) entry which is preliminary data.</text>
</comment>
<accession>A0A4Z0RXQ3</accession>
<name>A0A4Z0RXQ3_WEICO</name>
<evidence type="ECO:0000313" key="2">
    <source>
        <dbReference type="Proteomes" id="UP000297646"/>
    </source>
</evidence>
<reference evidence="1 2" key="1">
    <citation type="submission" date="2018-03" db="EMBL/GenBank/DDBJ databases">
        <title>Genome sequencing of Weissella confusa isolates.</title>
        <authorList>
            <person name="Kajala I."/>
            <person name="Baruah R."/>
            <person name="Bergsveinson J."/>
            <person name="Juvonen R."/>
            <person name="Ziola B."/>
        </authorList>
    </citation>
    <scope>NUCLEOTIDE SEQUENCE [LARGE SCALE GENOMIC DNA]</scope>
    <source>
        <strain evidence="1 2">VTT E-062653</strain>
    </source>
</reference>
<protein>
    <submittedName>
        <fullName evidence="1">Uncharacterized protein</fullName>
    </submittedName>
</protein>